<evidence type="ECO:0000256" key="4">
    <source>
        <dbReference type="ARBA" id="ARBA00023110"/>
    </source>
</evidence>
<evidence type="ECO:0000313" key="8">
    <source>
        <dbReference type="Proteomes" id="UP001139308"/>
    </source>
</evidence>
<keyword evidence="4 5" id="KW-0697">Rotamase</keyword>
<dbReference type="PANTHER" id="PTHR47245">
    <property type="entry name" value="PEPTIDYLPROLYL ISOMERASE"/>
    <property type="match status" value="1"/>
</dbReference>
<proteinExistence type="inferred from homology"/>
<comment type="catalytic activity">
    <reaction evidence="1">
        <text>[protein]-peptidylproline (omega=180) = [protein]-peptidylproline (omega=0)</text>
        <dbReference type="Rhea" id="RHEA:16237"/>
        <dbReference type="Rhea" id="RHEA-COMP:10747"/>
        <dbReference type="Rhea" id="RHEA-COMP:10748"/>
        <dbReference type="ChEBI" id="CHEBI:83833"/>
        <dbReference type="ChEBI" id="CHEBI:83834"/>
        <dbReference type="EC" id="5.2.1.8"/>
    </reaction>
</comment>
<dbReference type="SUPFAM" id="SSF54534">
    <property type="entry name" value="FKBP-like"/>
    <property type="match status" value="1"/>
</dbReference>
<evidence type="ECO:0000256" key="1">
    <source>
        <dbReference type="ARBA" id="ARBA00000971"/>
    </source>
</evidence>
<keyword evidence="8" id="KW-1185">Reference proteome</keyword>
<gene>
    <name evidence="7" type="ORF">L5014_32305</name>
</gene>
<dbReference type="PROSITE" id="PS50198">
    <property type="entry name" value="PPIC_PPIASE_2"/>
    <property type="match status" value="1"/>
</dbReference>
<accession>A0A9X2A0B2</accession>
<dbReference type="GO" id="GO:0003755">
    <property type="term" value="F:peptidyl-prolyl cis-trans isomerase activity"/>
    <property type="evidence" value="ECO:0007669"/>
    <property type="project" value="UniProtKB-KW"/>
</dbReference>
<dbReference type="Gene3D" id="3.10.50.40">
    <property type="match status" value="1"/>
</dbReference>
<dbReference type="PANTHER" id="PTHR47245:SF2">
    <property type="entry name" value="PEPTIDYL-PROLYL CIS-TRANS ISOMERASE HP_0175-RELATED"/>
    <property type="match status" value="1"/>
</dbReference>
<dbReference type="InterPro" id="IPR046357">
    <property type="entry name" value="PPIase_dom_sf"/>
</dbReference>
<sequence length="268" mass="29216">MNADSTGNQAVAGAGLTAPARVNHVEIDLQAIAEESRHHADDPDPPLAARRALVVRELLRQRAVELALIDATSPLDDDALETLLARELRVPEPTPEDCRRFYEQHPTRFIRNEIVYASHILFAVTDRVPLALLRQKAEETLNALLAAPDTFEARARELSNCPSAGVGGSLGQLMRGDTVPEFQSALFDNPDEGLLPRLVRTRYGFHLVRIDRRVAGEPVAFEAAAGDIARFLAERVRHKAIQQYVSILASGASLENAAVDAAASPLVQ</sequence>
<comment type="caution">
    <text evidence="7">The sequence shown here is derived from an EMBL/GenBank/DDBJ whole genome shotgun (WGS) entry which is preliminary data.</text>
</comment>
<dbReference type="EMBL" id="JAKLJA010000046">
    <property type="protein sequence ID" value="MCG5077975.1"/>
    <property type="molecule type" value="Genomic_DNA"/>
</dbReference>
<dbReference type="RefSeq" id="WP_238467862.1">
    <property type="nucleotide sequence ID" value="NZ_JAKLJA010000046.1"/>
</dbReference>
<evidence type="ECO:0000313" key="7">
    <source>
        <dbReference type="EMBL" id="MCG5077975.1"/>
    </source>
</evidence>
<dbReference type="InterPro" id="IPR000297">
    <property type="entry name" value="PPIase_PpiC"/>
</dbReference>
<evidence type="ECO:0000256" key="2">
    <source>
        <dbReference type="ARBA" id="ARBA00007656"/>
    </source>
</evidence>
<dbReference type="EC" id="5.2.1.8" evidence="3"/>
<name>A0A9X2A0B2_9BURK</name>
<evidence type="ECO:0000256" key="3">
    <source>
        <dbReference type="ARBA" id="ARBA00013194"/>
    </source>
</evidence>
<dbReference type="Pfam" id="PF00639">
    <property type="entry name" value="Rotamase"/>
    <property type="match status" value="1"/>
</dbReference>
<evidence type="ECO:0000259" key="6">
    <source>
        <dbReference type="PROSITE" id="PS50198"/>
    </source>
</evidence>
<evidence type="ECO:0000256" key="5">
    <source>
        <dbReference type="PROSITE-ProRule" id="PRU00278"/>
    </source>
</evidence>
<organism evidence="7 8">
    <name type="scientific">Paraburkholderia tagetis</name>
    <dbReference type="NCBI Taxonomy" id="2913261"/>
    <lineage>
        <taxon>Bacteria</taxon>
        <taxon>Pseudomonadati</taxon>
        <taxon>Pseudomonadota</taxon>
        <taxon>Betaproteobacteria</taxon>
        <taxon>Burkholderiales</taxon>
        <taxon>Burkholderiaceae</taxon>
        <taxon>Paraburkholderia</taxon>
    </lineage>
</organism>
<comment type="similarity">
    <text evidence="2">Belongs to the PpiC/parvulin rotamase family.</text>
</comment>
<reference evidence="7" key="1">
    <citation type="submission" date="2022-01" db="EMBL/GenBank/DDBJ databases">
        <title>Genome sequence and assembly of Parabukholderia sp. RG36.</title>
        <authorList>
            <person name="Chhetri G."/>
        </authorList>
    </citation>
    <scope>NUCLEOTIDE SEQUENCE</scope>
    <source>
        <strain evidence="7">RG36</strain>
    </source>
</reference>
<dbReference type="Proteomes" id="UP001139308">
    <property type="component" value="Unassembled WGS sequence"/>
</dbReference>
<feature type="domain" description="PpiC" evidence="6">
    <location>
        <begin position="112"/>
        <end position="212"/>
    </location>
</feature>
<dbReference type="InterPro" id="IPR050245">
    <property type="entry name" value="PrsA_foldase"/>
</dbReference>
<keyword evidence="5 7" id="KW-0413">Isomerase</keyword>
<protein>
    <recommendedName>
        <fullName evidence="3">peptidylprolyl isomerase</fullName>
        <ecNumber evidence="3">5.2.1.8</ecNumber>
    </recommendedName>
</protein>
<dbReference type="AlphaFoldDB" id="A0A9X2A0B2"/>